<accession>A0A9P4JWD6</accession>
<dbReference type="Pfam" id="PF13374">
    <property type="entry name" value="TPR_10"/>
    <property type="match status" value="3"/>
</dbReference>
<gene>
    <name evidence="2" type="ORF">CC78DRAFT_184977</name>
</gene>
<dbReference type="SMART" id="SM00382">
    <property type="entry name" value="AAA"/>
    <property type="match status" value="1"/>
</dbReference>
<dbReference type="EMBL" id="ML986856">
    <property type="protein sequence ID" value="KAF2257731.1"/>
    <property type="molecule type" value="Genomic_DNA"/>
</dbReference>
<comment type="caution">
    <text evidence="2">The sequence shown here is derived from an EMBL/GenBank/DDBJ whole genome shotgun (WGS) entry which is preliminary data.</text>
</comment>
<dbReference type="GO" id="GO:0043531">
    <property type="term" value="F:ADP binding"/>
    <property type="evidence" value="ECO:0007669"/>
    <property type="project" value="InterPro"/>
</dbReference>
<dbReference type="PANTHER" id="PTHR46082:SF6">
    <property type="entry name" value="AAA+ ATPASE DOMAIN-CONTAINING PROTEIN-RELATED"/>
    <property type="match status" value="1"/>
</dbReference>
<dbReference type="Pfam" id="PF00931">
    <property type="entry name" value="NB-ARC"/>
    <property type="match status" value="1"/>
</dbReference>
<organism evidence="2 3">
    <name type="scientific">Lojkania enalia</name>
    <dbReference type="NCBI Taxonomy" id="147567"/>
    <lineage>
        <taxon>Eukaryota</taxon>
        <taxon>Fungi</taxon>
        <taxon>Dikarya</taxon>
        <taxon>Ascomycota</taxon>
        <taxon>Pezizomycotina</taxon>
        <taxon>Dothideomycetes</taxon>
        <taxon>Pleosporomycetidae</taxon>
        <taxon>Pleosporales</taxon>
        <taxon>Pleosporales incertae sedis</taxon>
        <taxon>Lojkania</taxon>
    </lineage>
</organism>
<dbReference type="SUPFAM" id="SSF52540">
    <property type="entry name" value="P-loop containing nucleoside triphosphate hydrolases"/>
    <property type="match status" value="1"/>
</dbReference>
<dbReference type="Gene3D" id="3.40.50.300">
    <property type="entry name" value="P-loop containing nucleotide triphosphate hydrolases"/>
    <property type="match status" value="1"/>
</dbReference>
<dbReference type="Gene3D" id="1.25.40.10">
    <property type="entry name" value="Tetratricopeptide repeat domain"/>
    <property type="match status" value="4"/>
</dbReference>
<dbReference type="InterPro" id="IPR003593">
    <property type="entry name" value="AAA+_ATPase"/>
</dbReference>
<reference evidence="3" key="1">
    <citation type="journal article" date="2020" name="Stud. Mycol.">
        <title>101 Dothideomycetes genomes: A test case for predicting lifestyles and emergence of pathogens.</title>
        <authorList>
            <person name="Haridas S."/>
            <person name="Albert R."/>
            <person name="Binder M."/>
            <person name="Bloem J."/>
            <person name="LaButti K."/>
            <person name="Salamov A."/>
            <person name="Andreopoulos B."/>
            <person name="Baker S."/>
            <person name="Barry K."/>
            <person name="Bills G."/>
            <person name="Bluhm B."/>
            <person name="Cannon C."/>
            <person name="Castanera R."/>
            <person name="Culley D."/>
            <person name="Daum C."/>
            <person name="Ezra D."/>
            <person name="Gonzalez J."/>
            <person name="Henrissat B."/>
            <person name="Kuo A."/>
            <person name="Liang C."/>
            <person name="Lipzen A."/>
            <person name="Lutzoni F."/>
            <person name="Magnuson J."/>
            <person name="Mondo S."/>
            <person name="Nolan M."/>
            <person name="Ohm R."/>
            <person name="Pangilinan J."/>
            <person name="Park H.-J."/>
            <person name="Ramirez L."/>
            <person name="Alfaro M."/>
            <person name="Sun H."/>
            <person name="Tritt A."/>
            <person name="Yoshinaga Y."/>
            <person name="Zwiers L.-H."/>
            <person name="Turgeon B."/>
            <person name="Goodwin S."/>
            <person name="Spatafora J."/>
            <person name="Crous P."/>
            <person name="Grigoriev I."/>
        </authorList>
    </citation>
    <scope>NUCLEOTIDE SEQUENCE [LARGE SCALE GENOMIC DNA]</scope>
    <source>
        <strain evidence="3">CBS 304.66</strain>
    </source>
</reference>
<dbReference type="SMART" id="SM00028">
    <property type="entry name" value="TPR"/>
    <property type="match status" value="10"/>
</dbReference>
<dbReference type="InterPro" id="IPR027417">
    <property type="entry name" value="P-loop_NTPase"/>
</dbReference>
<keyword evidence="3" id="KW-1185">Reference proteome</keyword>
<dbReference type="PANTHER" id="PTHR46082">
    <property type="entry name" value="ATP/GTP-BINDING PROTEIN-RELATED"/>
    <property type="match status" value="1"/>
</dbReference>
<evidence type="ECO:0000259" key="1">
    <source>
        <dbReference type="SMART" id="SM00382"/>
    </source>
</evidence>
<dbReference type="Pfam" id="PF06985">
    <property type="entry name" value="HET"/>
    <property type="match status" value="1"/>
</dbReference>
<dbReference type="Pfam" id="PF13424">
    <property type="entry name" value="TPR_12"/>
    <property type="match status" value="6"/>
</dbReference>
<dbReference type="OrthoDB" id="674604at2759"/>
<proteinExistence type="predicted"/>
<protein>
    <submittedName>
        <fullName evidence="2">Kinesin light chain 3</fullName>
    </submittedName>
</protein>
<evidence type="ECO:0000313" key="2">
    <source>
        <dbReference type="EMBL" id="KAF2257731.1"/>
    </source>
</evidence>
<dbReference type="InterPro" id="IPR053137">
    <property type="entry name" value="NLR-like"/>
</dbReference>
<dbReference type="SUPFAM" id="SSF48452">
    <property type="entry name" value="TPR-like"/>
    <property type="match status" value="5"/>
</dbReference>
<dbReference type="InterPro" id="IPR002182">
    <property type="entry name" value="NB-ARC"/>
</dbReference>
<dbReference type="Proteomes" id="UP000800093">
    <property type="component" value="Unassembled WGS sequence"/>
</dbReference>
<dbReference type="InterPro" id="IPR011990">
    <property type="entry name" value="TPR-like_helical_dom_sf"/>
</dbReference>
<dbReference type="InterPro" id="IPR010730">
    <property type="entry name" value="HET"/>
</dbReference>
<dbReference type="PRINTS" id="PR00381">
    <property type="entry name" value="KINESINLIGHT"/>
</dbReference>
<evidence type="ECO:0000313" key="3">
    <source>
        <dbReference type="Proteomes" id="UP000800093"/>
    </source>
</evidence>
<sequence length="1292" mass="148521">MRLLHFDHFGQLILTDFHGKPSQPYAILSHRWEKSEILFEDIASGEYKVKEDGYRKLLFCAKQAAKDKLQYFWIDTCCIKLWDRLERSRAINSMFRWYSNATKCYVFLSDVPDPNITDTLQHDNWKTSFRASRWFTRGWTLQELLAPASVEFFSYEGQLLGDKSSLEQVVHEVTRIPLTALRSLPLDQSTPHERMHWADKRETTEEEDIVYCLLGLVGVTMQANYGEGKDRAWRRLQEEVETTNGVPSIIPFSRNEYFVGQELQLATLEKQLFSNKHTTTTLAIVGPGGTGKSQLALELAYNRREKNNTLRVHGHNRTHTHTETNKPCSVFWVDASSQDDLDRSYDSIAQKLNIPGWDNEKADAKQLVKLCLEQERTENCLLIFDNIEDVNLGASGLSAARPAGLTAYLPQSKQCSVVFTTTEHSLAEQMAPQALLELQELLPEPAMEMLKNYLKENHFSSSEEQQARLLLRELSYLPLAIVQAAAYINFTGIPLQEYQSKLSTYNKHDVIQGSGLLGDRLQGRTAKNPVATTLFISLDEIGRNHKVAAGYLLLAACVAYNDIPLELFEEKNLEERGKMVQVLSKYALVTRRPEDSALDVHRLVHHALREWLQQQNQLSQQTKHTLTQLHRVFPDHSHQNRSKWRRLLPHTKYALSNRSAKVEGDGMSALLWKYAMALDSDGRYNDAEEQFVQVMETFKRVLGKEHPSTLTSMVSLASTYKNQGRWKEAEKLGVQVVETRKRVLGEEHPDTLTSMANLASTYKKQGRWKEAEELEMQVEETRKGVLRTEHPDILTSIANLASTYKNQGRWKKAEELEVQVVETCKRLLGEEHPDTLTSMANLASTYRDQGRRKEAEELEVQVEETRKRVLRTEHPNTLTSMANLASTYRDQGRWKEAEEQFMQVIETKKRVFGEEHPNTLTSMANLASTYRNQGRWKEAEELGVQVVETKKRVLGKEHPDTLTSITILASTFWNQGRWKEAEEQFIQVIETFKRVLGEEHPNTLTSMANLASTYRNQGRRKEAEELEVQVVETKKRVFGEEHPDTLISIANLASTYRDQGRWKKAEELEVQVVETFKRVLGEEHPDTLNSISNLASTYRDQKRWKEAEEIDKQVVETRKRVLGEEHPSTLTSMANLASTYSNQGGWKEAEEQFMQVIETSKRVLGKEHPDTLIGIANLASTYRDQKRWKEAEELDKQVVETRKRVLGEEHPSTLTSMANLASTYSNQGRWKEAEEQFMQVVETRKRVLGEEHPSTLTSMANLASTYKNQERWKEAEELEVQVVETRKRVLGE</sequence>
<feature type="domain" description="AAA+ ATPase" evidence="1">
    <location>
        <begin position="278"/>
        <end position="445"/>
    </location>
</feature>
<name>A0A9P4JWD6_9PLEO</name>
<dbReference type="InterPro" id="IPR019734">
    <property type="entry name" value="TPR_rpt"/>
</dbReference>